<dbReference type="InterPro" id="IPR023404">
    <property type="entry name" value="rSAM_horseshoe"/>
</dbReference>
<reference evidence="8 9" key="1">
    <citation type="submission" date="2019-10" db="EMBL/GenBank/DDBJ databases">
        <title>Description of Paenibacillus terricola sp. nov.</title>
        <authorList>
            <person name="Carlier A."/>
            <person name="Qi S."/>
        </authorList>
    </citation>
    <scope>NUCLEOTIDE SEQUENCE [LARGE SCALE GENOMIC DNA]</scope>
    <source>
        <strain evidence="8 9">LMG 31459</strain>
    </source>
</reference>
<feature type="domain" description="B12-binding" evidence="6">
    <location>
        <begin position="142"/>
        <end position="286"/>
    </location>
</feature>
<dbReference type="InterPro" id="IPR051198">
    <property type="entry name" value="BchE-like"/>
</dbReference>
<dbReference type="Proteomes" id="UP000596857">
    <property type="component" value="Unassembled WGS sequence"/>
</dbReference>
<evidence type="ECO:0000256" key="5">
    <source>
        <dbReference type="ARBA" id="ARBA00023014"/>
    </source>
</evidence>
<evidence type="ECO:0000313" key="8">
    <source>
        <dbReference type="EMBL" id="NOU82251.1"/>
    </source>
</evidence>
<dbReference type="InterPro" id="IPR006638">
    <property type="entry name" value="Elp3/MiaA/NifB-like_rSAM"/>
</dbReference>
<evidence type="ECO:0000256" key="2">
    <source>
        <dbReference type="ARBA" id="ARBA00022691"/>
    </source>
</evidence>
<dbReference type="Pfam" id="PF04055">
    <property type="entry name" value="Radical_SAM"/>
    <property type="match status" value="1"/>
</dbReference>
<keyword evidence="3" id="KW-0479">Metal-binding</keyword>
<evidence type="ECO:0000313" key="9">
    <source>
        <dbReference type="Proteomes" id="UP000596857"/>
    </source>
</evidence>
<sequence>MRRNSLHDGGFGMVKTALIYPPVSDPTSGYHSLCCLAGYARQFGFEDIDIIDSNIDSWLYTVTPEQIGRTMQYINERTAQLQALEQPAPIEQMELYYALKVQGMNFAGALPAALHTFRDETEFFDYRLYTSAVETVMLWMDALSLKGFPGQFRGFSLATSGFFNVFNSMDMRDTRITGVISAPFTDYFRNELIPGIITGGYSLVGISITYVAQLPFALSMAQHIRESCPEIRIIFGGTAVSDYWKYILNKSDFYAVFDSADACIIGEGESALVSILQALKHHKPLPASPNIALHPRYQAVHGASALEIKYEDICSFPVPEYSKLPWEKYLSPFPFIYYSPSRGCYWNRCTFCDYGLNTDSPTSPWRQYPLDKIMEDLRTLAVTYKYIYFSVDVLSPALLLKLAAAILEEGLDIRWGAEIRLEEYWTPERCALLKQSGCTAISVGFESGNQRILNLIHKGTKVDRLQETIQMFSEAGIGVQIMGFTGFPTETVDDALSSVDFLQHNSRHWTFGGLGQFVLTKGAIIAKEPERFGIQDLRPFEGEDVAWRLHYSEQTHLLANTSRWGPKELTEAKASLRSNLFDRPWVGGVDTAHSMFYHDRFGNKVLQVISGTTQTAANENSILELNGHLLEGHYYLPVHKLFNKKNLDNILDRSECEGKAVTAQNLTELLGQWKPDCSSYPQPKEQKLFVRRDGTLFPFPVPMIEFLRNFVPGLSLTELLQQSAQHEFHTELWQHCISNRFLRLKRLPAAEA</sequence>
<keyword evidence="2" id="KW-0949">S-adenosyl-L-methionine</keyword>
<dbReference type="InterPro" id="IPR007197">
    <property type="entry name" value="rSAM"/>
</dbReference>
<dbReference type="EMBL" id="WHOB01000069">
    <property type="protein sequence ID" value="NOU82251.1"/>
    <property type="molecule type" value="Genomic_DNA"/>
</dbReference>
<keyword evidence="9" id="KW-1185">Reference proteome</keyword>
<evidence type="ECO:0000256" key="1">
    <source>
        <dbReference type="ARBA" id="ARBA00001966"/>
    </source>
</evidence>
<evidence type="ECO:0000259" key="7">
    <source>
        <dbReference type="PROSITE" id="PS51918"/>
    </source>
</evidence>
<organism evidence="8 9">
    <name type="scientific">Paenibacillus phytohabitans</name>
    <dbReference type="NCBI Taxonomy" id="2654978"/>
    <lineage>
        <taxon>Bacteria</taxon>
        <taxon>Bacillati</taxon>
        <taxon>Bacillota</taxon>
        <taxon>Bacilli</taxon>
        <taxon>Bacillales</taxon>
        <taxon>Paenibacillaceae</taxon>
        <taxon>Paenibacillus</taxon>
    </lineage>
</organism>
<dbReference type="Gene3D" id="3.40.50.280">
    <property type="entry name" value="Cobalamin-binding domain"/>
    <property type="match status" value="1"/>
</dbReference>
<evidence type="ECO:0000259" key="6">
    <source>
        <dbReference type="PROSITE" id="PS51332"/>
    </source>
</evidence>
<dbReference type="InterPro" id="IPR006158">
    <property type="entry name" value="Cobalamin-bd"/>
</dbReference>
<dbReference type="PANTHER" id="PTHR43409:SF7">
    <property type="entry name" value="BLL1977 PROTEIN"/>
    <property type="match status" value="1"/>
</dbReference>
<dbReference type="InterPro" id="IPR058240">
    <property type="entry name" value="rSAM_sf"/>
</dbReference>
<feature type="domain" description="Radical SAM core" evidence="7">
    <location>
        <begin position="330"/>
        <end position="567"/>
    </location>
</feature>
<comment type="cofactor">
    <cofactor evidence="1">
        <name>[4Fe-4S] cluster</name>
        <dbReference type="ChEBI" id="CHEBI:49883"/>
    </cofactor>
</comment>
<dbReference type="SMART" id="SM00729">
    <property type="entry name" value="Elp3"/>
    <property type="match status" value="1"/>
</dbReference>
<dbReference type="PROSITE" id="PS51332">
    <property type="entry name" value="B12_BINDING"/>
    <property type="match status" value="1"/>
</dbReference>
<keyword evidence="4" id="KW-0408">Iron</keyword>
<protein>
    <submittedName>
        <fullName evidence="8">Radical SAM protein</fullName>
    </submittedName>
</protein>
<dbReference type="Gene3D" id="3.80.30.20">
    <property type="entry name" value="tm_1862 like domain"/>
    <property type="match status" value="1"/>
</dbReference>
<dbReference type="SUPFAM" id="SSF102114">
    <property type="entry name" value="Radical SAM enzymes"/>
    <property type="match status" value="1"/>
</dbReference>
<proteinExistence type="predicted"/>
<dbReference type="SFLD" id="SFLDS00029">
    <property type="entry name" value="Radical_SAM"/>
    <property type="match status" value="1"/>
</dbReference>
<keyword evidence="5" id="KW-0411">Iron-sulfur</keyword>
<evidence type="ECO:0000256" key="3">
    <source>
        <dbReference type="ARBA" id="ARBA00022723"/>
    </source>
</evidence>
<dbReference type="PROSITE" id="PS51918">
    <property type="entry name" value="RADICAL_SAM"/>
    <property type="match status" value="1"/>
</dbReference>
<dbReference type="PANTHER" id="PTHR43409">
    <property type="entry name" value="ANAEROBIC MAGNESIUM-PROTOPORPHYRIN IX MONOMETHYL ESTER CYCLASE-RELATED"/>
    <property type="match status" value="1"/>
</dbReference>
<gene>
    <name evidence="8" type="ORF">GC101_25625</name>
</gene>
<comment type="caution">
    <text evidence="8">The sequence shown here is derived from an EMBL/GenBank/DDBJ whole genome shotgun (WGS) entry which is preliminary data.</text>
</comment>
<name>A0ABX1YQB1_9BACL</name>
<evidence type="ECO:0000256" key="4">
    <source>
        <dbReference type="ARBA" id="ARBA00023004"/>
    </source>
</evidence>
<dbReference type="SFLD" id="SFLDG01082">
    <property type="entry name" value="B12-binding_domain_containing"/>
    <property type="match status" value="1"/>
</dbReference>
<accession>A0ABX1YQB1</accession>